<organism evidence="9 10">
    <name type="scientific">Diaphorobacter ruginosibacter</name>
    <dbReference type="NCBI Taxonomy" id="1715720"/>
    <lineage>
        <taxon>Bacteria</taxon>
        <taxon>Pseudomonadati</taxon>
        <taxon>Pseudomonadota</taxon>
        <taxon>Betaproteobacteria</taxon>
        <taxon>Burkholderiales</taxon>
        <taxon>Comamonadaceae</taxon>
        <taxon>Diaphorobacter</taxon>
    </lineage>
</organism>
<feature type="transmembrane region" description="Helical" evidence="7">
    <location>
        <begin position="117"/>
        <end position="135"/>
    </location>
</feature>
<dbReference type="AlphaFoldDB" id="A0A7G9RT47"/>
<dbReference type="GO" id="GO:0005886">
    <property type="term" value="C:plasma membrane"/>
    <property type="evidence" value="ECO:0007669"/>
    <property type="project" value="UniProtKB-SubCell"/>
</dbReference>
<keyword evidence="7" id="KW-0997">Cell inner membrane</keyword>
<keyword evidence="10" id="KW-1185">Reference proteome</keyword>
<evidence type="ECO:0000313" key="10">
    <source>
        <dbReference type="Proteomes" id="UP000515811"/>
    </source>
</evidence>
<dbReference type="InterPro" id="IPR003416">
    <property type="entry name" value="MgtC/SapB/SrpB/YhiD_fam"/>
</dbReference>
<evidence type="ECO:0000256" key="5">
    <source>
        <dbReference type="ARBA" id="ARBA00022989"/>
    </source>
</evidence>
<accession>A0A7G9RT47</accession>
<sequence>MNASDSSVDIVLHTISRELSDVQDLEQATKVVFRLLLAALLGGLLGFERETSGKSAGLRTHMLVAMGASMFLTIAQLTGVSAAESSRVIQGVIAGVGFLGAGAILKSSRHGEEDVKGLTTAAGIWFTAAIGVAVGVGEETTAIFCTVLALTVLAVVPWLTRSRR</sequence>
<reference evidence="9 10" key="1">
    <citation type="submission" date="2020-08" db="EMBL/GenBank/DDBJ databases">
        <title>Genome sequence of Diaphorobacter ruginosibacter DSM 27467T.</title>
        <authorList>
            <person name="Hyun D.-W."/>
            <person name="Bae J.-W."/>
        </authorList>
    </citation>
    <scope>NUCLEOTIDE SEQUENCE [LARGE SCALE GENOMIC DNA]</scope>
    <source>
        <strain evidence="9 10">DSM 27467</strain>
    </source>
</reference>
<name>A0A7G9RT47_9BURK</name>
<protein>
    <recommendedName>
        <fullName evidence="7">Protein MgtC</fullName>
    </recommendedName>
</protein>
<feature type="transmembrane region" description="Helical" evidence="7">
    <location>
        <begin position="141"/>
        <end position="160"/>
    </location>
</feature>
<comment type="subcellular location">
    <subcellularLocation>
        <location evidence="7">Cell inner membrane</location>
        <topology evidence="7">Multi-pass membrane protein</topology>
    </subcellularLocation>
    <subcellularLocation>
        <location evidence="1">Cell membrane</location>
        <topology evidence="1">Multi-pass membrane protein</topology>
    </subcellularLocation>
</comment>
<keyword evidence="4 7" id="KW-0812">Transmembrane</keyword>
<comment type="similarity">
    <text evidence="2 7">Belongs to the MgtC/SapB family.</text>
</comment>
<evidence type="ECO:0000259" key="8">
    <source>
        <dbReference type="Pfam" id="PF02308"/>
    </source>
</evidence>
<evidence type="ECO:0000256" key="2">
    <source>
        <dbReference type="ARBA" id="ARBA00009298"/>
    </source>
</evidence>
<feature type="transmembrane region" description="Helical" evidence="7">
    <location>
        <begin position="88"/>
        <end position="105"/>
    </location>
</feature>
<evidence type="ECO:0000256" key="7">
    <source>
        <dbReference type="RuleBase" id="RU365041"/>
    </source>
</evidence>
<evidence type="ECO:0000256" key="1">
    <source>
        <dbReference type="ARBA" id="ARBA00004651"/>
    </source>
</evidence>
<feature type="transmembrane region" description="Helical" evidence="7">
    <location>
        <begin position="60"/>
        <end position="82"/>
    </location>
</feature>
<dbReference type="KEGG" id="drg:H9K76_08170"/>
<feature type="domain" description="MgtC/SapB/SrpB/YhiD N-terminal" evidence="8">
    <location>
        <begin position="35"/>
        <end position="161"/>
    </location>
</feature>
<dbReference type="Pfam" id="PF02308">
    <property type="entry name" value="MgtC"/>
    <property type="match status" value="1"/>
</dbReference>
<proteinExistence type="inferred from homology"/>
<keyword evidence="6 7" id="KW-0472">Membrane</keyword>
<dbReference type="InterPro" id="IPR049177">
    <property type="entry name" value="MgtC_SapB_SrpB_YhiD_N"/>
</dbReference>
<dbReference type="Proteomes" id="UP000515811">
    <property type="component" value="Chromosome"/>
</dbReference>
<evidence type="ECO:0000256" key="4">
    <source>
        <dbReference type="ARBA" id="ARBA00022692"/>
    </source>
</evidence>
<keyword evidence="3" id="KW-1003">Cell membrane</keyword>
<gene>
    <name evidence="9" type="ORF">H9K76_08170</name>
</gene>
<dbReference type="PRINTS" id="PR01837">
    <property type="entry name" value="MGTCSAPBPROT"/>
</dbReference>
<dbReference type="EMBL" id="CP060714">
    <property type="protein sequence ID" value="QNN58772.1"/>
    <property type="molecule type" value="Genomic_DNA"/>
</dbReference>
<evidence type="ECO:0000313" key="9">
    <source>
        <dbReference type="EMBL" id="QNN58772.1"/>
    </source>
</evidence>
<keyword evidence="5 7" id="KW-1133">Transmembrane helix</keyword>
<evidence type="ECO:0000256" key="3">
    <source>
        <dbReference type="ARBA" id="ARBA00022475"/>
    </source>
</evidence>
<dbReference type="PANTHER" id="PTHR33778:SF1">
    <property type="entry name" value="MAGNESIUM TRANSPORTER YHID-RELATED"/>
    <property type="match status" value="1"/>
</dbReference>
<dbReference type="PANTHER" id="PTHR33778">
    <property type="entry name" value="PROTEIN MGTC"/>
    <property type="match status" value="1"/>
</dbReference>
<dbReference type="RefSeq" id="WP_187599429.1">
    <property type="nucleotide sequence ID" value="NZ_CP060714.1"/>
</dbReference>
<feature type="transmembrane region" description="Helical" evidence="7">
    <location>
        <begin position="31"/>
        <end position="48"/>
    </location>
</feature>
<evidence type="ECO:0000256" key="6">
    <source>
        <dbReference type="ARBA" id="ARBA00023136"/>
    </source>
</evidence>